<organism evidence="8 9">
    <name type="scientific">Aminipila butyrica</name>
    <dbReference type="NCBI Taxonomy" id="433296"/>
    <lineage>
        <taxon>Bacteria</taxon>
        <taxon>Bacillati</taxon>
        <taxon>Bacillota</taxon>
        <taxon>Clostridia</taxon>
        <taxon>Peptostreptococcales</taxon>
        <taxon>Anaerovoracaceae</taxon>
        <taxon>Aminipila</taxon>
    </lineage>
</organism>
<dbReference type="Pfam" id="PF02609">
    <property type="entry name" value="Exonuc_VII_S"/>
    <property type="match status" value="1"/>
</dbReference>
<protein>
    <recommendedName>
        <fullName evidence="6">Exodeoxyribonuclease 7 small subunit</fullName>
        <ecNumber evidence="6">3.1.11.6</ecNumber>
    </recommendedName>
    <alternativeName>
        <fullName evidence="6">Exodeoxyribonuclease VII small subunit</fullName>
        <shortName evidence="6">Exonuclease VII small subunit</shortName>
    </alternativeName>
</protein>
<evidence type="ECO:0000256" key="3">
    <source>
        <dbReference type="ARBA" id="ARBA00022722"/>
    </source>
</evidence>
<dbReference type="Proteomes" id="UP000466848">
    <property type="component" value="Chromosome"/>
</dbReference>
<dbReference type="GO" id="GO:0009318">
    <property type="term" value="C:exodeoxyribonuclease VII complex"/>
    <property type="evidence" value="ECO:0007669"/>
    <property type="project" value="UniProtKB-UniRule"/>
</dbReference>
<comment type="subunit">
    <text evidence="6">Heterooligomer composed of large and small subunits.</text>
</comment>
<dbReference type="GO" id="GO:0008855">
    <property type="term" value="F:exodeoxyribonuclease VII activity"/>
    <property type="evidence" value="ECO:0007669"/>
    <property type="project" value="UniProtKB-UniRule"/>
</dbReference>
<dbReference type="HAMAP" id="MF_00337">
    <property type="entry name" value="Exonuc_7_S"/>
    <property type="match status" value="1"/>
</dbReference>
<dbReference type="KEGG" id="abut:Ami103574_08740"/>
<dbReference type="PANTHER" id="PTHR34137:SF1">
    <property type="entry name" value="EXODEOXYRIBONUCLEASE 7 SMALL SUBUNIT"/>
    <property type="match status" value="1"/>
</dbReference>
<dbReference type="AlphaFoldDB" id="A0A858BW50"/>
<dbReference type="EMBL" id="CP048649">
    <property type="protein sequence ID" value="QIB69409.1"/>
    <property type="molecule type" value="Genomic_DNA"/>
</dbReference>
<keyword evidence="2 6" id="KW-0963">Cytoplasm</keyword>
<dbReference type="GO" id="GO:0005829">
    <property type="term" value="C:cytosol"/>
    <property type="evidence" value="ECO:0007669"/>
    <property type="project" value="TreeGrafter"/>
</dbReference>
<evidence type="ECO:0000256" key="2">
    <source>
        <dbReference type="ARBA" id="ARBA00022490"/>
    </source>
</evidence>
<name>A0A858BW50_9FIRM</name>
<dbReference type="PIRSF" id="PIRSF006488">
    <property type="entry name" value="Exonuc_VII_S"/>
    <property type="match status" value="1"/>
</dbReference>
<feature type="coiled-coil region" evidence="7">
    <location>
        <begin position="6"/>
        <end position="40"/>
    </location>
</feature>
<comment type="function">
    <text evidence="6">Bidirectionally degrades single-stranded DNA into large acid-insoluble oligonucleotides, which are then degraded further into small acid-soluble oligonucleotides.</text>
</comment>
<evidence type="ECO:0000313" key="8">
    <source>
        <dbReference type="EMBL" id="QIB69409.1"/>
    </source>
</evidence>
<dbReference type="RefSeq" id="WP_163066645.1">
    <property type="nucleotide sequence ID" value="NZ_CP048649.1"/>
</dbReference>
<keyword evidence="4 6" id="KW-0378">Hydrolase</keyword>
<keyword evidence="7" id="KW-0175">Coiled coil</keyword>
<proteinExistence type="inferred from homology"/>
<sequence length="64" mass="7341">MAAKKQLSFEEALEKLELSAEHLKSENVSLEDALKSFEEGIEYYNKCNDILSSAKQKIELYSKQ</sequence>
<keyword evidence="3 6" id="KW-0540">Nuclease</keyword>
<dbReference type="NCBIfam" id="TIGR01280">
    <property type="entry name" value="xseB"/>
    <property type="match status" value="1"/>
</dbReference>
<keyword evidence="9" id="KW-1185">Reference proteome</keyword>
<gene>
    <name evidence="6 8" type="primary">xseB</name>
    <name evidence="8" type="ORF">Ami103574_08740</name>
</gene>
<evidence type="ECO:0000256" key="7">
    <source>
        <dbReference type="SAM" id="Coils"/>
    </source>
</evidence>
<dbReference type="GO" id="GO:0006308">
    <property type="term" value="P:DNA catabolic process"/>
    <property type="evidence" value="ECO:0007669"/>
    <property type="project" value="UniProtKB-UniRule"/>
</dbReference>
<comment type="similarity">
    <text evidence="1 6">Belongs to the XseB family.</text>
</comment>
<dbReference type="InterPro" id="IPR037004">
    <property type="entry name" value="Exonuc_VII_ssu_sf"/>
</dbReference>
<evidence type="ECO:0000313" key="9">
    <source>
        <dbReference type="Proteomes" id="UP000466848"/>
    </source>
</evidence>
<evidence type="ECO:0000256" key="5">
    <source>
        <dbReference type="ARBA" id="ARBA00022839"/>
    </source>
</evidence>
<dbReference type="SUPFAM" id="SSF116842">
    <property type="entry name" value="XseB-like"/>
    <property type="match status" value="1"/>
</dbReference>
<reference evidence="8 9" key="1">
    <citation type="submission" date="2020-02" db="EMBL/GenBank/DDBJ databases">
        <authorList>
            <person name="Kim Y.B."/>
            <person name="Roh S.W."/>
        </authorList>
    </citation>
    <scope>NUCLEOTIDE SEQUENCE [LARGE SCALE GENOMIC DNA]</scope>
    <source>
        <strain evidence="8 9">DSM 103574</strain>
    </source>
</reference>
<keyword evidence="5 6" id="KW-0269">Exonuclease</keyword>
<dbReference type="PANTHER" id="PTHR34137">
    <property type="entry name" value="EXODEOXYRIBONUCLEASE 7 SMALL SUBUNIT"/>
    <property type="match status" value="1"/>
</dbReference>
<comment type="subcellular location">
    <subcellularLocation>
        <location evidence="6">Cytoplasm</location>
    </subcellularLocation>
</comment>
<dbReference type="InterPro" id="IPR003761">
    <property type="entry name" value="Exonuc_VII_S"/>
</dbReference>
<evidence type="ECO:0000256" key="6">
    <source>
        <dbReference type="HAMAP-Rule" id="MF_00337"/>
    </source>
</evidence>
<evidence type="ECO:0000256" key="4">
    <source>
        <dbReference type="ARBA" id="ARBA00022801"/>
    </source>
</evidence>
<dbReference type="Gene3D" id="1.10.287.1040">
    <property type="entry name" value="Exonuclease VII, small subunit"/>
    <property type="match status" value="1"/>
</dbReference>
<accession>A0A858BW50</accession>
<dbReference type="EC" id="3.1.11.6" evidence="6"/>
<comment type="catalytic activity">
    <reaction evidence="6">
        <text>Exonucleolytic cleavage in either 5'- to 3'- or 3'- to 5'-direction to yield nucleoside 5'-phosphates.</text>
        <dbReference type="EC" id="3.1.11.6"/>
    </reaction>
</comment>
<evidence type="ECO:0000256" key="1">
    <source>
        <dbReference type="ARBA" id="ARBA00009998"/>
    </source>
</evidence>